<feature type="non-terminal residue" evidence="1">
    <location>
        <position position="1"/>
    </location>
</feature>
<gene>
    <name evidence="1" type="ORF">LB359_03195</name>
</gene>
<protein>
    <submittedName>
        <fullName evidence="1">Threonine synthase</fullName>
        <ecNumber evidence="1">4.2.3.1</ecNumber>
    </submittedName>
</protein>
<keyword evidence="1" id="KW-0456">Lyase</keyword>
<dbReference type="AlphaFoldDB" id="A0AAW4Y621"/>
<sequence length="39" mass="4163">ILTGNGLKDPDTAISLLDNPIKPLPNDKDSIIDYIKGAL</sequence>
<evidence type="ECO:0000313" key="1">
    <source>
        <dbReference type="EMBL" id="MCE3361362.1"/>
    </source>
</evidence>
<proteinExistence type="predicted"/>
<comment type="caution">
    <text evidence="1">The sequence shown here is derived from an EMBL/GenBank/DDBJ whole genome shotgun (WGS) entry which is preliminary data.</text>
</comment>
<dbReference type="GO" id="GO:0004795">
    <property type="term" value="F:threonine synthase activity"/>
    <property type="evidence" value="ECO:0007669"/>
    <property type="project" value="UniProtKB-EC"/>
</dbReference>
<reference evidence="1" key="2">
    <citation type="submission" date="2023-08" db="EMBL/GenBank/DDBJ databases">
        <authorList>
            <person name="Zhao H."/>
            <person name="Wang X."/>
        </authorList>
    </citation>
    <scope>NUCLEOTIDE SEQUENCE</scope>
    <source>
        <strain evidence="1">NC-4</strain>
    </source>
</reference>
<dbReference type="EC" id="4.2.3.1" evidence="1"/>
<dbReference type="EMBL" id="JAIUEN010000018">
    <property type="protein sequence ID" value="MCE3361362.1"/>
    <property type="molecule type" value="Genomic_DNA"/>
</dbReference>
<evidence type="ECO:0000313" key="2">
    <source>
        <dbReference type="Proteomes" id="UP001200271"/>
    </source>
</evidence>
<accession>A0AAW4Y621</accession>
<organism evidence="1 2">
    <name type="scientific">Staphylococcus aureus</name>
    <dbReference type="NCBI Taxonomy" id="1280"/>
    <lineage>
        <taxon>Bacteria</taxon>
        <taxon>Bacillati</taxon>
        <taxon>Bacillota</taxon>
        <taxon>Bacilli</taxon>
        <taxon>Bacillales</taxon>
        <taxon>Staphylococcaceae</taxon>
        <taxon>Staphylococcus</taxon>
    </lineage>
</organism>
<name>A0AAW4Y621_STAAU</name>
<dbReference type="Proteomes" id="UP001200271">
    <property type="component" value="Unassembled WGS sequence"/>
</dbReference>
<reference evidence="1" key="1">
    <citation type="journal article" date="2021" name="Front Med (Lausanne)">
        <title>The Prevalence and Determinants of Fusidic Acid Resistance Among Methicillin-Resistant Staphylococcus aureus Clinical Isolates in China.</title>
        <authorList>
            <person name="Zhao H."/>
            <person name="Wang X."/>
            <person name="Wang B."/>
            <person name="Xu Y."/>
            <person name="Rao L."/>
            <person name="Wan B."/>
            <person name="Guo Y."/>
            <person name="Wu X."/>
            <person name="Yu J."/>
            <person name="Chen L."/>
            <person name="Li M."/>
            <person name="Yu F."/>
        </authorList>
    </citation>
    <scope>NUCLEOTIDE SEQUENCE</scope>
    <source>
        <strain evidence="1">NC-4</strain>
    </source>
</reference>